<accession>A0A5K7X8L1</accession>
<evidence type="ECO:0000313" key="1">
    <source>
        <dbReference type="EMBL" id="BBO32980.1"/>
    </source>
</evidence>
<dbReference type="EMBL" id="AP021861">
    <property type="protein sequence ID" value="BBO32980.1"/>
    <property type="molecule type" value="Genomic_DNA"/>
</dbReference>
<organism evidence="1 2">
    <name type="scientific">Lacipirellula parvula</name>
    <dbReference type="NCBI Taxonomy" id="2650471"/>
    <lineage>
        <taxon>Bacteria</taxon>
        <taxon>Pseudomonadati</taxon>
        <taxon>Planctomycetota</taxon>
        <taxon>Planctomycetia</taxon>
        <taxon>Pirellulales</taxon>
        <taxon>Lacipirellulaceae</taxon>
        <taxon>Lacipirellula</taxon>
    </lineage>
</organism>
<sequence>METEQRARPRYSLLTLLALGSVVALAVGWAAASGRWAAERHEILSLIPEEPLPPNDHVLKTFPVTIAISSEGSTIESNWQLSVNAAGAATLHPGVYEPAAPQSFNFTNEQQQVIRDLLVTDRFFELDDRYGDLVPDGGSKTLTVVIGDHAKSVNLAYLRWDPSDPYFNAAKVEESARALRVYLAIRDFLPPNVVPDERPYLLRALQAAEKLEANRKKQP</sequence>
<dbReference type="KEGG" id="lpav:PLANPX_2592"/>
<dbReference type="AlphaFoldDB" id="A0A5K7X8L1"/>
<proteinExistence type="predicted"/>
<keyword evidence="2" id="KW-1185">Reference proteome</keyword>
<evidence type="ECO:0000313" key="2">
    <source>
        <dbReference type="Proteomes" id="UP000326837"/>
    </source>
</evidence>
<name>A0A5K7X8L1_9BACT</name>
<gene>
    <name evidence="1" type="ORF">PLANPX_2592</name>
</gene>
<dbReference type="RefSeq" id="WP_152098853.1">
    <property type="nucleotide sequence ID" value="NZ_AP021861.1"/>
</dbReference>
<dbReference type="Proteomes" id="UP000326837">
    <property type="component" value="Chromosome"/>
</dbReference>
<reference evidence="2" key="1">
    <citation type="submission" date="2019-10" db="EMBL/GenBank/DDBJ databases">
        <title>Lacipirellula parvula gen. nov., sp. nov., representing a lineage of planctomycetes widespread in freshwater anoxic habitats, and description of the family Lacipirellulaceae.</title>
        <authorList>
            <person name="Dedysh S.N."/>
            <person name="Kulichevskaya I.S."/>
            <person name="Beletsky A.V."/>
            <person name="Rakitin A.L."/>
            <person name="Mardanov A.V."/>
            <person name="Ivanova A.A."/>
            <person name="Saltykova V.X."/>
            <person name="Rijpstra W.I.C."/>
            <person name="Sinninghe Damste J.S."/>
            <person name="Ravin N.V."/>
        </authorList>
    </citation>
    <scope>NUCLEOTIDE SEQUENCE [LARGE SCALE GENOMIC DNA]</scope>
    <source>
        <strain evidence="2">PX69</strain>
    </source>
</reference>
<protein>
    <submittedName>
        <fullName evidence="1">Uncharacterized protein</fullName>
    </submittedName>
</protein>